<evidence type="ECO:0000313" key="1">
    <source>
        <dbReference type="EMBL" id="ELI8104589.1"/>
    </source>
</evidence>
<dbReference type="EMBL" id="ABNAVX010000054">
    <property type="protein sequence ID" value="ELI8104589.1"/>
    <property type="molecule type" value="Genomic_DNA"/>
</dbReference>
<dbReference type="AlphaFoldDB" id="A0AAD2ZB10"/>
<reference evidence="1" key="1">
    <citation type="submission" date="2023-02" db="EMBL/GenBank/DDBJ databases">
        <authorList>
            <person name="Ashton P.M."/>
            <person name="Dallman T."/>
            <person name="Nair S."/>
            <person name="De Pinna E."/>
            <person name="Peters T."/>
            <person name="Grant K."/>
        </authorList>
    </citation>
    <scope>NUCLEOTIDE SEQUENCE</scope>
    <source>
        <strain evidence="1">01103883</strain>
    </source>
</reference>
<protein>
    <submittedName>
        <fullName evidence="1">Uncharacterized protein</fullName>
    </submittedName>
</protein>
<comment type="caution">
    <text evidence="1">The sequence shown here is derived from an EMBL/GenBank/DDBJ whole genome shotgun (WGS) entry which is preliminary data.</text>
</comment>
<name>A0AAD2ZB10_YEREN</name>
<proteinExistence type="predicted"/>
<accession>A0AAD2ZB10</accession>
<dbReference type="RefSeq" id="WP_050134020.1">
    <property type="nucleotide sequence ID" value="NZ_CP124245.1"/>
</dbReference>
<gene>
    <name evidence="1" type="ORF">RSF11_004367</name>
</gene>
<organism evidence="1 2">
    <name type="scientific">Yersinia enterocolitica</name>
    <dbReference type="NCBI Taxonomy" id="630"/>
    <lineage>
        <taxon>Bacteria</taxon>
        <taxon>Pseudomonadati</taxon>
        <taxon>Pseudomonadota</taxon>
        <taxon>Gammaproteobacteria</taxon>
        <taxon>Enterobacterales</taxon>
        <taxon>Yersiniaceae</taxon>
        <taxon>Yersinia</taxon>
    </lineage>
</organism>
<dbReference type="Proteomes" id="UP001182355">
    <property type="component" value="Unassembled WGS sequence"/>
</dbReference>
<sequence length="80" mass="9312">MTKLQKLFIEERHNLEPWEATPLASLIRISKKCGRDEIAAAHISIMYLKSELAMTSDWDGDTQDDIWKTIEQLKQLLKLI</sequence>
<evidence type="ECO:0000313" key="2">
    <source>
        <dbReference type="Proteomes" id="UP001182355"/>
    </source>
</evidence>